<dbReference type="AlphaFoldDB" id="R9PTK3"/>
<feature type="chain" id="PRO_5004478529" evidence="1">
    <location>
        <begin position="22"/>
        <end position="126"/>
    </location>
</feature>
<gene>
    <name evidence="2" type="ORF">AALB_2651</name>
</gene>
<feature type="signal peptide" evidence="1">
    <location>
        <begin position="1"/>
        <end position="21"/>
    </location>
</feature>
<dbReference type="RefSeq" id="WP_016402338.1">
    <property type="nucleotide sequence ID" value="NZ_BARX01000017.1"/>
</dbReference>
<dbReference type="OrthoDB" id="9872858at2"/>
<reference evidence="2" key="1">
    <citation type="journal article" date="2013" name="Genome Announc.">
        <title>Draft Genome Sequence of Agarivorans albus Strain MKT 106T, an Agarolytic Marine Bacterium.</title>
        <authorList>
            <person name="Yasuike M."/>
            <person name="Nakamura Y."/>
            <person name="Kai W."/>
            <person name="Fujiwara A."/>
            <person name="Fukui Y."/>
            <person name="Satomi M."/>
            <person name="Sano M."/>
        </authorList>
    </citation>
    <scope>NUCLEOTIDE SEQUENCE [LARGE SCALE GENOMIC DNA]</scope>
</reference>
<sequence>MKLWKSLFITSIALTSLNVVATESGQNFNQSAKHSALAGSTGLKGSGQVAVSAATTPVMLVGGLSTNVGSQVGKSAAESGPVGASVAVPAASVAVVGSTATVSAAGIAEKAGAPVPFEIGDIIVIQ</sequence>
<protein>
    <submittedName>
        <fullName evidence="2">Uncharacterized protein</fullName>
    </submittedName>
</protein>
<organism evidence="2 3">
    <name type="scientific">Agarivorans albus MKT 106</name>
    <dbReference type="NCBI Taxonomy" id="1331007"/>
    <lineage>
        <taxon>Bacteria</taxon>
        <taxon>Pseudomonadati</taxon>
        <taxon>Pseudomonadota</taxon>
        <taxon>Gammaproteobacteria</taxon>
        <taxon>Alteromonadales</taxon>
        <taxon>Alteromonadaceae</taxon>
        <taxon>Agarivorans</taxon>
    </lineage>
</organism>
<dbReference type="EMBL" id="BARX01000017">
    <property type="protein sequence ID" value="GAD02571.1"/>
    <property type="molecule type" value="Genomic_DNA"/>
</dbReference>
<keyword evidence="3" id="KW-1185">Reference proteome</keyword>
<keyword evidence="1" id="KW-0732">Signal</keyword>
<evidence type="ECO:0000313" key="3">
    <source>
        <dbReference type="Proteomes" id="UP000014461"/>
    </source>
</evidence>
<comment type="caution">
    <text evidence="2">The sequence shown here is derived from an EMBL/GenBank/DDBJ whole genome shotgun (WGS) entry which is preliminary data.</text>
</comment>
<evidence type="ECO:0000313" key="2">
    <source>
        <dbReference type="EMBL" id="GAD02571.1"/>
    </source>
</evidence>
<dbReference type="STRING" id="1331007.AALB_2651"/>
<dbReference type="Proteomes" id="UP000014461">
    <property type="component" value="Unassembled WGS sequence"/>
</dbReference>
<name>R9PTK3_AGAAL</name>
<proteinExistence type="predicted"/>
<accession>R9PTK3</accession>
<evidence type="ECO:0000256" key="1">
    <source>
        <dbReference type="SAM" id="SignalP"/>
    </source>
</evidence>